<dbReference type="EMBL" id="CAJHIA010000037">
    <property type="protein sequence ID" value="CAD6455846.1"/>
    <property type="molecule type" value="Genomic_DNA"/>
</dbReference>
<proteinExistence type="predicted"/>
<organism evidence="1 2">
    <name type="scientific">Sclerotinia trifoliorum</name>
    <dbReference type="NCBI Taxonomy" id="28548"/>
    <lineage>
        <taxon>Eukaryota</taxon>
        <taxon>Fungi</taxon>
        <taxon>Dikarya</taxon>
        <taxon>Ascomycota</taxon>
        <taxon>Pezizomycotina</taxon>
        <taxon>Leotiomycetes</taxon>
        <taxon>Helotiales</taxon>
        <taxon>Sclerotiniaceae</taxon>
        <taxon>Sclerotinia</taxon>
    </lineage>
</organism>
<evidence type="ECO:0000313" key="2">
    <source>
        <dbReference type="Proteomes" id="UP000624404"/>
    </source>
</evidence>
<reference evidence="1" key="1">
    <citation type="submission" date="2020-10" db="EMBL/GenBank/DDBJ databases">
        <authorList>
            <person name="Kusch S."/>
        </authorList>
    </citation>
    <scope>NUCLEOTIDE SEQUENCE</scope>
    <source>
        <strain evidence="1">SwB9</strain>
    </source>
</reference>
<name>A0A8H2W4K3_9HELO</name>
<protein>
    <submittedName>
        <fullName evidence="1">F1bd9be6-cf96-4a2d-89f7-7bd11e19cc14</fullName>
    </submittedName>
</protein>
<comment type="caution">
    <text evidence="1">The sequence shown here is derived from an EMBL/GenBank/DDBJ whole genome shotgun (WGS) entry which is preliminary data.</text>
</comment>
<dbReference type="AlphaFoldDB" id="A0A8H2W4K3"/>
<sequence>MCHFISASRSESLTLPYHTTGLRRKVAESCQCSLSETTNKLDILECTRFSFYGETSSEKSHTQLAPYDWNDFLETSKDQATKTIAKSGLERTAYYWNLKEPMADSQVGLRNGFCVVDSRIAIRRIVIS</sequence>
<evidence type="ECO:0000313" key="1">
    <source>
        <dbReference type="EMBL" id="CAD6455846.1"/>
    </source>
</evidence>
<dbReference type="Proteomes" id="UP000624404">
    <property type="component" value="Unassembled WGS sequence"/>
</dbReference>
<gene>
    <name evidence="1" type="ORF">SCLTRI_LOCUS10333</name>
</gene>
<keyword evidence="2" id="KW-1185">Reference proteome</keyword>
<accession>A0A8H2W4K3</accession>